<evidence type="ECO:0000313" key="4">
    <source>
        <dbReference type="EMBL" id="MEK0187124.1"/>
    </source>
</evidence>
<proteinExistence type="predicted"/>
<sequence>MQIYLKTNSQPPVKQNRNGLNKSTTRFALVAFLTLSSTIALPSCGTPPTSQENQVAAGAPQASPAPAAPPATRAESAASKMAAAPKDAKDVKAETPTTRPQLIKKAELGLVVKSIDASTKSVTNIVEKQQGDILGFQSEKPPDSSIRQMATLQIRVPQERLETTLDSLAKLGTVQNRALTAEDVTAQLVDNEARLRNLRKSEEVVLKIMDRSGSVGDVLKAAQELSNIRESIERIDAQLKSLRTQVAYSTISLTLEAAVSSQQVPEPSLGLRIQETWGKATHSVGELTFGLFDLGIWLLAYTPYFLVIGAGIYGFKKFKKPQSVPKIEEQKSPD</sequence>
<name>A0ABU8YRX2_9CYAN</name>
<feature type="compositionally biased region" description="Low complexity" evidence="1">
    <location>
        <begin position="56"/>
        <end position="85"/>
    </location>
</feature>
<dbReference type="Pfam" id="PF14257">
    <property type="entry name" value="DUF4349"/>
    <property type="match status" value="1"/>
</dbReference>
<evidence type="ECO:0000313" key="5">
    <source>
        <dbReference type="Proteomes" id="UP001384579"/>
    </source>
</evidence>
<gene>
    <name evidence="4" type="ORF">WMG39_20045</name>
</gene>
<reference evidence="4 5" key="1">
    <citation type="journal article" date="2020" name="Harmful Algae">
        <title>Molecular and morphological characterization of a novel dihydroanatoxin-a producing Microcoleus species (cyanobacteria) from the Russian River, California, USA.</title>
        <authorList>
            <person name="Conklin K.Y."/>
            <person name="Stancheva R."/>
            <person name="Otten T.G."/>
            <person name="Fadness R."/>
            <person name="Boyer G.L."/>
            <person name="Read B."/>
            <person name="Zhang X."/>
            <person name="Sheath R.G."/>
        </authorList>
    </citation>
    <scope>NUCLEOTIDE SEQUENCE [LARGE SCALE GENOMIC DNA]</scope>
    <source>
        <strain evidence="4 5">PTRS2</strain>
    </source>
</reference>
<evidence type="ECO:0000256" key="2">
    <source>
        <dbReference type="SAM" id="Phobius"/>
    </source>
</evidence>
<evidence type="ECO:0000259" key="3">
    <source>
        <dbReference type="Pfam" id="PF14257"/>
    </source>
</evidence>
<dbReference type="RefSeq" id="WP_340520213.1">
    <property type="nucleotide sequence ID" value="NZ_JBBLXS010000306.1"/>
</dbReference>
<feature type="region of interest" description="Disordered" evidence="1">
    <location>
        <begin position="44"/>
        <end position="97"/>
    </location>
</feature>
<comment type="caution">
    <text evidence="4">The sequence shown here is derived from an EMBL/GenBank/DDBJ whole genome shotgun (WGS) entry which is preliminary data.</text>
</comment>
<feature type="compositionally biased region" description="Polar residues" evidence="1">
    <location>
        <begin position="44"/>
        <end position="54"/>
    </location>
</feature>
<keyword evidence="2" id="KW-0812">Transmembrane</keyword>
<feature type="transmembrane region" description="Helical" evidence="2">
    <location>
        <begin position="294"/>
        <end position="315"/>
    </location>
</feature>
<evidence type="ECO:0000256" key="1">
    <source>
        <dbReference type="SAM" id="MobiDB-lite"/>
    </source>
</evidence>
<protein>
    <submittedName>
        <fullName evidence="4">DUF4349 domain-containing protein</fullName>
    </submittedName>
</protein>
<accession>A0ABU8YRX2</accession>
<dbReference type="EMBL" id="JBBLXS010000306">
    <property type="protein sequence ID" value="MEK0187124.1"/>
    <property type="molecule type" value="Genomic_DNA"/>
</dbReference>
<dbReference type="Proteomes" id="UP001384579">
    <property type="component" value="Unassembled WGS sequence"/>
</dbReference>
<keyword evidence="5" id="KW-1185">Reference proteome</keyword>
<feature type="domain" description="DUF4349" evidence="3">
    <location>
        <begin position="101"/>
        <end position="313"/>
    </location>
</feature>
<keyword evidence="2" id="KW-1133">Transmembrane helix</keyword>
<dbReference type="InterPro" id="IPR025645">
    <property type="entry name" value="DUF4349"/>
</dbReference>
<keyword evidence="2" id="KW-0472">Membrane</keyword>
<feature type="region of interest" description="Disordered" evidence="1">
    <location>
        <begin position="1"/>
        <end position="20"/>
    </location>
</feature>
<organism evidence="4 5">
    <name type="scientific">Microcoleus anatoxicus PTRS2</name>
    <dbReference type="NCBI Taxonomy" id="2705321"/>
    <lineage>
        <taxon>Bacteria</taxon>
        <taxon>Bacillati</taxon>
        <taxon>Cyanobacteriota</taxon>
        <taxon>Cyanophyceae</taxon>
        <taxon>Oscillatoriophycideae</taxon>
        <taxon>Oscillatoriales</taxon>
        <taxon>Microcoleaceae</taxon>
        <taxon>Microcoleus</taxon>
        <taxon>Microcoleus anatoxicus</taxon>
    </lineage>
</organism>